<reference evidence="2" key="1">
    <citation type="journal article" date="2014" name="Int. J. Syst. Evol. Microbiol.">
        <title>Complete genome sequence of Corynebacterium casei LMG S-19264T (=DSM 44701T), isolated from a smear-ripened cheese.</title>
        <authorList>
            <consortium name="US DOE Joint Genome Institute (JGI-PGF)"/>
            <person name="Walter F."/>
            <person name="Albersmeier A."/>
            <person name="Kalinowski J."/>
            <person name="Ruckert C."/>
        </authorList>
    </citation>
    <scope>NUCLEOTIDE SEQUENCE</scope>
    <source>
        <strain evidence="2">JCM 13064</strain>
    </source>
</reference>
<dbReference type="PROSITE" id="PS50995">
    <property type="entry name" value="HTH_MARR_2"/>
    <property type="match status" value="1"/>
</dbReference>
<dbReference type="AlphaFoldDB" id="A0A917R5P4"/>
<dbReference type="Pfam" id="PF01047">
    <property type="entry name" value="MarR"/>
    <property type="match status" value="1"/>
</dbReference>
<feature type="domain" description="HTH marR-type" evidence="1">
    <location>
        <begin position="16"/>
        <end position="149"/>
    </location>
</feature>
<dbReference type="PANTHER" id="PTHR33164">
    <property type="entry name" value="TRANSCRIPTIONAL REGULATOR, MARR FAMILY"/>
    <property type="match status" value="1"/>
</dbReference>
<dbReference type="PANTHER" id="PTHR33164:SF43">
    <property type="entry name" value="HTH-TYPE TRANSCRIPTIONAL REPRESSOR YETL"/>
    <property type="match status" value="1"/>
</dbReference>
<dbReference type="GO" id="GO:0006950">
    <property type="term" value="P:response to stress"/>
    <property type="evidence" value="ECO:0007669"/>
    <property type="project" value="TreeGrafter"/>
</dbReference>
<keyword evidence="3" id="KW-1185">Reference proteome</keyword>
<reference evidence="2" key="2">
    <citation type="submission" date="2020-09" db="EMBL/GenBank/DDBJ databases">
        <authorList>
            <person name="Sun Q."/>
            <person name="Ohkuma M."/>
        </authorList>
    </citation>
    <scope>NUCLEOTIDE SEQUENCE</scope>
    <source>
        <strain evidence="2">JCM 13064</strain>
    </source>
</reference>
<dbReference type="InterPro" id="IPR000835">
    <property type="entry name" value="HTH_MarR-typ"/>
</dbReference>
<dbReference type="GO" id="GO:0003700">
    <property type="term" value="F:DNA-binding transcription factor activity"/>
    <property type="evidence" value="ECO:0007669"/>
    <property type="project" value="InterPro"/>
</dbReference>
<dbReference type="Proteomes" id="UP000645217">
    <property type="component" value="Unassembled WGS sequence"/>
</dbReference>
<dbReference type="InterPro" id="IPR036388">
    <property type="entry name" value="WH-like_DNA-bd_sf"/>
</dbReference>
<dbReference type="Gene3D" id="1.10.10.10">
    <property type="entry name" value="Winged helix-like DNA-binding domain superfamily/Winged helix DNA-binding domain"/>
    <property type="match status" value="1"/>
</dbReference>
<evidence type="ECO:0000259" key="1">
    <source>
        <dbReference type="PROSITE" id="PS50995"/>
    </source>
</evidence>
<dbReference type="RefSeq" id="WP_189164253.1">
    <property type="nucleotide sequence ID" value="NZ_BMNT01000019.1"/>
</dbReference>
<dbReference type="SMART" id="SM00347">
    <property type="entry name" value="HTH_MARR"/>
    <property type="match status" value="1"/>
</dbReference>
<name>A0A917R5P4_9ACTN</name>
<evidence type="ECO:0000313" key="2">
    <source>
        <dbReference type="EMBL" id="GGK90823.1"/>
    </source>
</evidence>
<comment type="caution">
    <text evidence="2">The sequence shown here is derived from an EMBL/GenBank/DDBJ whole genome shotgun (WGS) entry which is preliminary data.</text>
</comment>
<accession>A0A917R5P4</accession>
<dbReference type="InterPro" id="IPR039422">
    <property type="entry name" value="MarR/SlyA-like"/>
</dbReference>
<dbReference type="InterPro" id="IPR036390">
    <property type="entry name" value="WH_DNA-bd_sf"/>
</dbReference>
<dbReference type="PRINTS" id="PR00598">
    <property type="entry name" value="HTHMARR"/>
</dbReference>
<proteinExistence type="predicted"/>
<dbReference type="SUPFAM" id="SSF46785">
    <property type="entry name" value="Winged helix' DNA-binding domain"/>
    <property type="match status" value="1"/>
</dbReference>
<gene>
    <name evidence="2" type="primary">marR</name>
    <name evidence="2" type="ORF">GCM10007964_36800</name>
</gene>
<protein>
    <submittedName>
        <fullName evidence="2">MarR family transcriptional regulator</fullName>
    </submittedName>
</protein>
<sequence>MGANGREPAPATRLLAGSAGWLLGDVAREVTLRLEEALRGDELRWRDYGVLVILESAGPLSQQEIGRRLAVDRSTMVHVIDVLEQRGLVARGRDRADRRAYAVELTGAGRALLAEVLHPLTDAVHEQVLGRLTPGERRTLTRLLARLAGPARDA</sequence>
<dbReference type="EMBL" id="BMNT01000019">
    <property type="protein sequence ID" value="GGK90823.1"/>
    <property type="molecule type" value="Genomic_DNA"/>
</dbReference>
<organism evidence="2 3">
    <name type="scientific">Sphaerisporangium melleum</name>
    <dbReference type="NCBI Taxonomy" id="321316"/>
    <lineage>
        <taxon>Bacteria</taxon>
        <taxon>Bacillati</taxon>
        <taxon>Actinomycetota</taxon>
        <taxon>Actinomycetes</taxon>
        <taxon>Streptosporangiales</taxon>
        <taxon>Streptosporangiaceae</taxon>
        <taxon>Sphaerisporangium</taxon>
    </lineage>
</organism>
<evidence type="ECO:0000313" key="3">
    <source>
        <dbReference type="Proteomes" id="UP000645217"/>
    </source>
</evidence>